<evidence type="ECO:0000256" key="1">
    <source>
        <dbReference type="ARBA" id="ARBA00004651"/>
    </source>
</evidence>
<dbReference type="PANTHER" id="PTHR43163">
    <property type="entry name" value="DIPEPTIDE TRANSPORT SYSTEM PERMEASE PROTEIN DPPB-RELATED"/>
    <property type="match status" value="1"/>
</dbReference>
<name>A0A271LLD3_9HYPH</name>
<keyword evidence="2 7" id="KW-0813">Transport</keyword>
<keyword evidence="4 7" id="KW-0812">Transmembrane</keyword>
<dbReference type="SUPFAM" id="SSF161098">
    <property type="entry name" value="MetI-like"/>
    <property type="match status" value="1"/>
</dbReference>
<dbReference type="Pfam" id="PF00528">
    <property type="entry name" value="BPD_transp_1"/>
    <property type="match status" value="1"/>
</dbReference>
<evidence type="ECO:0000256" key="5">
    <source>
        <dbReference type="ARBA" id="ARBA00022989"/>
    </source>
</evidence>
<keyword evidence="6 7" id="KW-0472">Membrane</keyword>
<evidence type="ECO:0000256" key="3">
    <source>
        <dbReference type="ARBA" id="ARBA00022475"/>
    </source>
</evidence>
<evidence type="ECO:0000313" key="10">
    <source>
        <dbReference type="Proteomes" id="UP000216442"/>
    </source>
</evidence>
<proteinExistence type="inferred from homology"/>
<keyword evidence="5 7" id="KW-1133">Transmembrane helix</keyword>
<dbReference type="OrthoDB" id="9807402at2"/>
<dbReference type="PANTHER" id="PTHR43163:SF6">
    <property type="entry name" value="DIPEPTIDE TRANSPORT SYSTEM PERMEASE PROTEIN DPPB-RELATED"/>
    <property type="match status" value="1"/>
</dbReference>
<protein>
    <submittedName>
        <fullName evidence="9">Peptide ABC transporter permease</fullName>
    </submittedName>
</protein>
<feature type="transmembrane region" description="Helical" evidence="7">
    <location>
        <begin position="101"/>
        <end position="122"/>
    </location>
</feature>
<comment type="similarity">
    <text evidence="7">Belongs to the binding-protein-dependent transport system permease family.</text>
</comment>
<dbReference type="GO" id="GO:0071916">
    <property type="term" value="F:dipeptide transmembrane transporter activity"/>
    <property type="evidence" value="ECO:0007669"/>
    <property type="project" value="TreeGrafter"/>
</dbReference>
<dbReference type="Proteomes" id="UP000216442">
    <property type="component" value="Unassembled WGS sequence"/>
</dbReference>
<dbReference type="Gene3D" id="1.10.3720.10">
    <property type="entry name" value="MetI-like"/>
    <property type="match status" value="1"/>
</dbReference>
<keyword evidence="10" id="KW-1185">Reference proteome</keyword>
<dbReference type="InterPro" id="IPR035906">
    <property type="entry name" value="MetI-like_sf"/>
</dbReference>
<dbReference type="RefSeq" id="WP_095493337.1">
    <property type="nucleotide sequence ID" value="NZ_NPKJ01000045.1"/>
</dbReference>
<feature type="transmembrane region" description="Helical" evidence="7">
    <location>
        <begin position="174"/>
        <end position="193"/>
    </location>
</feature>
<evidence type="ECO:0000259" key="8">
    <source>
        <dbReference type="PROSITE" id="PS50928"/>
    </source>
</evidence>
<accession>A0A271LLD3</accession>
<evidence type="ECO:0000256" key="4">
    <source>
        <dbReference type="ARBA" id="ARBA00022692"/>
    </source>
</evidence>
<reference evidence="9 10" key="1">
    <citation type="submission" date="2017-08" db="EMBL/GenBank/DDBJ databases">
        <title>Mesorhizobium wenxinae sp. nov., a novel rhizobial species isolated from root nodules of chickpea (Cicer arietinum L.).</title>
        <authorList>
            <person name="Zhang J."/>
        </authorList>
    </citation>
    <scope>NUCLEOTIDE SEQUENCE [LARGE SCALE GENOMIC DNA]</scope>
    <source>
        <strain evidence="9 10">SDW018</strain>
    </source>
</reference>
<evidence type="ECO:0000256" key="2">
    <source>
        <dbReference type="ARBA" id="ARBA00022448"/>
    </source>
</evidence>
<dbReference type="PROSITE" id="PS50928">
    <property type="entry name" value="ABC_TM1"/>
    <property type="match status" value="1"/>
</dbReference>
<dbReference type="InterPro" id="IPR000515">
    <property type="entry name" value="MetI-like"/>
</dbReference>
<dbReference type="InterPro" id="IPR045621">
    <property type="entry name" value="BPD_transp_1_N"/>
</dbReference>
<dbReference type="GO" id="GO:0005886">
    <property type="term" value="C:plasma membrane"/>
    <property type="evidence" value="ECO:0007669"/>
    <property type="project" value="UniProtKB-SubCell"/>
</dbReference>
<organism evidence="9 10">
    <name type="scientific">Mesorhizobium temperatum</name>
    <dbReference type="NCBI Taxonomy" id="241416"/>
    <lineage>
        <taxon>Bacteria</taxon>
        <taxon>Pseudomonadati</taxon>
        <taxon>Pseudomonadota</taxon>
        <taxon>Alphaproteobacteria</taxon>
        <taxon>Hyphomicrobiales</taxon>
        <taxon>Phyllobacteriaceae</taxon>
        <taxon>Mesorhizobium</taxon>
    </lineage>
</organism>
<feature type="transmembrane region" description="Helical" evidence="7">
    <location>
        <begin position="278"/>
        <end position="304"/>
    </location>
</feature>
<feature type="domain" description="ABC transmembrane type-1" evidence="8">
    <location>
        <begin position="95"/>
        <end position="297"/>
    </location>
</feature>
<comment type="subcellular location">
    <subcellularLocation>
        <location evidence="1 7">Cell membrane</location>
        <topology evidence="1 7">Multi-pass membrane protein</topology>
    </subcellularLocation>
</comment>
<sequence length="317" mass="34523">MWLYLVKRIILAIANIAIAVTFLFLMIRAVPGDPAAVLLGTRATPEMKAQLHEQMGLDKPFIVQIATFFGGLLHGDLGFDVFSQRAVADIVFEQLPYTLELILVSILWAVLVAVPLGCYSAMRRNSLVDQVAGVVTVATIAIPSFVVAVYALLIFAVTLRWLPAIGVGIGFWDGLIYLILPAFAIGIGWVGYISRLVRASMLEILGENHIRMARSFGISEWRIIARYALPLAILPTVTILGVGIAWLLSSAVFIEVVFARPGIGTLIVNAVNTRNYPIVMGVVLVTTFLIVAATTLSDVVNAFLDPRTREKLGHGKR</sequence>
<evidence type="ECO:0000313" key="9">
    <source>
        <dbReference type="EMBL" id="PAQ08913.1"/>
    </source>
</evidence>
<keyword evidence="3" id="KW-1003">Cell membrane</keyword>
<dbReference type="Pfam" id="PF19300">
    <property type="entry name" value="BPD_transp_1_N"/>
    <property type="match status" value="1"/>
</dbReference>
<comment type="caution">
    <text evidence="9">The sequence shown here is derived from an EMBL/GenBank/DDBJ whole genome shotgun (WGS) entry which is preliminary data.</text>
</comment>
<evidence type="ECO:0000256" key="6">
    <source>
        <dbReference type="ARBA" id="ARBA00023136"/>
    </source>
</evidence>
<gene>
    <name evidence="9" type="ORF">CIT26_15055</name>
</gene>
<feature type="transmembrane region" description="Helical" evidence="7">
    <location>
        <begin position="134"/>
        <end position="162"/>
    </location>
</feature>
<dbReference type="EMBL" id="NPKJ01000045">
    <property type="protein sequence ID" value="PAQ08913.1"/>
    <property type="molecule type" value="Genomic_DNA"/>
</dbReference>
<dbReference type="AlphaFoldDB" id="A0A271LLD3"/>
<dbReference type="CDD" id="cd06261">
    <property type="entry name" value="TM_PBP2"/>
    <property type="match status" value="1"/>
</dbReference>
<feature type="transmembrane region" description="Helical" evidence="7">
    <location>
        <begin position="231"/>
        <end position="258"/>
    </location>
</feature>
<feature type="transmembrane region" description="Helical" evidence="7">
    <location>
        <begin position="9"/>
        <end position="30"/>
    </location>
</feature>
<evidence type="ECO:0000256" key="7">
    <source>
        <dbReference type="RuleBase" id="RU363032"/>
    </source>
</evidence>